<name>U5PW78_9CAUD</name>
<keyword evidence="2" id="KW-1185">Reference proteome</keyword>
<dbReference type="EMBL" id="KF669656">
    <property type="protein sequence ID" value="AGY47991.1"/>
    <property type="molecule type" value="Genomic_DNA"/>
</dbReference>
<evidence type="ECO:0000313" key="2">
    <source>
        <dbReference type="Proteomes" id="UP000017654"/>
    </source>
</evidence>
<dbReference type="Proteomes" id="UP000017654">
    <property type="component" value="Segment"/>
</dbReference>
<proteinExistence type="predicted"/>
<dbReference type="GeneID" id="18503457"/>
<gene>
    <name evidence="1" type="ORF">Petty_19</name>
</gene>
<dbReference type="RefSeq" id="YP_009006516.1">
    <property type="nucleotide sequence ID" value="NC_023570.1"/>
</dbReference>
<reference evidence="1 2" key="1">
    <citation type="journal article" date="2013" name="Genome Announc.">
        <title>Complete Genome of Acinetobacter baumannii Podophage Petty.</title>
        <authorList>
            <person name="Mumm I.P."/>
            <person name="Wood T.L."/>
            <person name="Chamakura K.R."/>
            <person name="Kuty Everett G.F."/>
        </authorList>
    </citation>
    <scope>NUCLEOTIDE SEQUENCE [LARGE SCALE GENOMIC DNA]</scope>
</reference>
<accession>U5PW78</accession>
<protein>
    <submittedName>
        <fullName evidence="1">Uncharacterized protein</fullName>
    </submittedName>
</protein>
<organism evidence="1 2">
    <name type="scientific">Acinetobacter phage Petty</name>
    <dbReference type="NCBI Taxonomy" id="1406779"/>
    <lineage>
        <taxon>Viruses</taxon>
        <taxon>Duplodnaviria</taxon>
        <taxon>Heunggongvirae</taxon>
        <taxon>Uroviricota</taxon>
        <taxon>Caudoviricetes</taxon>
        <taxon>Autographivirales</taxon>
        <taxon>Autoscriptoviridae</taxon>
        <taxon>Beijerinckvirinae</taxon>
        <taxon>Pettyvirus</taxon>
        <taxon>Pettyvirus petty</taxon>
    </lineage>
</organism>
<evidence type="ECO:0000313" key="1">
    <source>
        <dbReference type="EMBL" id="AGY47991.1"/>
    </source>
</evidence>
<dbReference type="KEGG" id="vg:18503457"/>
<sequence length="89" mass="10220">MTPELAYAMKVLYIKALSPQQYSSLLSMFQHQGVREVVVQLPYRRPDIRRDSPLPSADQLHHVLSLTVEDFWDAMDSIDHLVSIVPSKI</sequence>